<reference evidence="1" key="1">
    <citation type="submission" date="2020-04" db="EMBL/GenBank/DDBJ databases">
        <authorList>
            <person name="Chiriac C."/>
            <person name="Salcher M."/>
            <person name="Ghai R."/>
            <person name="Kavagutti S V."/>
        </authorList>
    </citation>
    <scope>NUCLEOTIDE SEQUENCE</scope>
</reference>
<evidence type="ECO:0000313" key="1">
    <source>
        <dbReference type="EMBL" id="CAB4152832.1"/>
    </source>
</evidence>
<organism evidence="1">
    <name type="scientific">uncultured Caudovirales phage</name>
    <dbReference type="NCBI Taxonomy" id="2100421"/>
    <lineage>
        <taxon>Viruses</taxon>
        <taxon>Duplodnaviria</taxon>
        <taxon>Heunggongvirae</taxon>
        <taxon>Uroviricota</taxon>
        <taxon>Caudoviricetes</taxon>
        <taxon>Peduoviridae</taxon>
        <taxon>Maltschvirus</taxon>
        <taxon>Maltschvirus maltsch</taxon>
    </lineage>
</organism>
<dbReference type="Pfam" id="PF16786">
    <property type="entry name" value="RecA_dep_nuc"/>
    <property type="match status" value="1"/>
</dbReference>
<proteinExistence type="predicted"/>
<dbReference type="InterPro" id="IPR031875">
    <property type="entry name" value="RecA_dep_nuc"/>
</dbReference>
<sequence>MTKAQRQHYDKVARLGCSLCRFVLKIEDSPCHLHHIRRAGKRKDAPVIGLCPIHHQGSNTGIHGLGRSAWELLYSTTEEELLELTLAIL</sequence>
<protein>
    <submittedName>
        <fullName evidence="1">Recombination enhancement, RecA-dependent nuclease</fullName>
    </submittedName>
</protein>
<dbReference type="Gene3D" id="3.30.40.190">
    <property type="match status" value="1"/>
</dbReference>
<accession>A0A6J5N2C5</accession>
<name>A0A6J5N2C5_9CAUD</name>
<gene>
    <name evidence="1" type="ORF">UFOVP620_36</name>
</gene>
<dbReference type="EMBL" id="LR796576">
    <property type="protein sequence ID" value="CAB4152832.1"/>
    <property type="molecule type" value="Genomic_DNA"/>
</dbReference>